<reference evidence="3" key="2">
    <citation type="submission" date="2022-06" db="UniProtKB">
        <authorList>
            <consortium name="EnsemblMetazoa"/>
        </authorList>
    </citation>
    <scope>IDENTIFICATION</scope>
</reference>
<evidence type="ECO:0000256" key="1">
    <source>
        <dbReference type="PROSITE-ProRule" id="PRU10141"/>
    </source>
</evidence>
<dbReference type="PROSITE" id="PS00107">
    <property type="entry name" value="PROTEIN_KINASE_ATP"/>
    <property type="match status" value="1"/>
</dbReference>
<evidence type="ECO:0000259" key="2">
    <source>
        <dbReference type="PROSITE" id="PS50011"/>
    </source>
</evidence>
<protein>
    <submittedName>
        <fullName evidence="3">Protein kinase domain-containing protein</fullName>
    </submittedName>
</protein>
<evidence type="ECO:0000313" key="4">
    <source>
        <dbReference type="Proteomes" id="UP000024404"/>
    </source>
</evidence>
<dbReference type="InterPro" id="IPR017441">
    <property type="entry name" value="Protein_kinase_ATP_BS"/>
</dbReference>
<dbReference type="InterPro" id="IPR011009">
    <property type="entry name" value="Kinase-like_dom_sf"/>
</dbReference>
<accession>A0A8R1TIW8</accession>
<feature type="binding site" evidence="1">
    <location>
        <position position="129"/>
    </location>
    <ligand>
        <name>ATP</name>
        <dbReference type="ChEBI" id="CHEBI:30616"/>
    </ligand>
</feature>
<dbReference type="GO" id="GO:0005524">
    <property type="term" value="F:ATP binding"/>
    <property type="evidence" value="ECO:0007669"/>
    <property type="project" value="UniProtKB-UniRule"/>
</dbReference>
<dbReference type="SUPFAM" id="SSF56112">
    <property type="entry name" value="Protein kinase-like (PK-like)"/>
    <property type="match status" value="1"/>
</dbReference>
<dbReference type="InterPro" id="IPR000719">
    <property type="entry name" value="Prot_kinase_dom"/>
</dbReference>
<evidence type="ECO:0000313" key="3">
    <source>
        <dbReference type="EnsemblMetazoa" id="OVOC10205.1"/>
    </source>
</evidence>
<feature type="domain" description="Protein kinase" evidence="2">
    <location>
        <begin position="102"/>
        <end position="372"/>
    </location>
</feature>
<dbReference type="PROSITE" id="PS50011">
    <property type="entry name" value="PROTEIN_KINASE_DOM"/>
    <property type="match status" value="1"/>
</dbReference>
<dbReference type="Pfam" id="PF00069">
    <property type="entry name" value="Pkinase"/>
    <property type="match status" value="1"/>
</dbReference>
<dbReference type="Gene3D" id="1.10.510.10">
    <property type="entry name" value="Transferase(Phosphotransferase) domain 1"/>
    <property type="match status" value="1"/>
</dbReference>
<organism evidence="3 4">
    <name type="scientific">Onchocerca volvulus</name>
    <dbReference type="NCBI Taxonomy" id="6282"/>
    <lineage>
        <taxon>Eukaryota</taxon>
        <taxon>Metazoa</taxon>
        <taxon>Ecdysozoa</taxon>
        <taxon>Nematoda</taxon>
        <taxon>Chromadorea</taxon>
        <taxon>Rhabditida</taxon>
        <taxon>Spirurina</taxon>
        <taxon>Spiruromorpha</taxon>
        <taxon>Filarioidea</taxon>
        <taxon>Onchocercidae</taxon>
        <taxon>Onchocerca</taxon>
    </lineage>
</organism>
<keyword evidence="1" id="KW-0547">Nucleotide-binding</keyword>
<dbReference type="AlphaFoldDB" id="A0A8R1TIW8"/>
<dbReference type="InterPro" id="IPR050235">
    <property type="entry name" value="CK1_Ser-Thr_kinase"/>
</dbReference>
<dbReference type="SMART" id="SM00220">
    <property type="entry name" value="S_TKc"/>
    <property type="match status" value="1"/>
</dbReference>
<dbReference type="OMA" id="MEIMKYI"/>
<dbReference type="EnsemblMetazoa" id="OVOC10205.1">
    <property type="protein sequence ID" value="OVOC10205.1"/>
    <property type="gene ID" value="WBGene00247014"/>
</dbReference>
<dbReference type="Proteomes" id="UP000024404">
    <property type="component" value="Unassembled WGS sequence"/>
</dbReference>
<dbReference type="GO" id="GO:0004672">
    <property type="term" value="F:protein kinase activity"/>
    <property type="evidence" value="ECO:0007669"/>
    <property type="project" value="InterPro"/>
</dbReference>
<sequence>MQAKYLLQLIRFVAIQQILRTKSVKLIASTKTSNSTKKSLMELSLLASKTGDIKTSILQSRQKQRRNLSPEPSSQYVVEKKDQNEKVVNITKLKMNERINKWIILEFIGKGSFGCVYKVGYHGERYALKFDLGYDDDKPLLVEKNVLELAKRANSKHICRLIDHGNYFGIEYIVMTLVGKSLRDILMERRRKKLSAGCVISVGLQCVEAIEELHRVGFIHRDIKPSNFAIGRSNVVNGARKIYLIDFGLCYRYVDSKDHVKRVKRDMSFKGTLRYAPLGSHRRYPPGRRDDLESWMYQQIEFTKGRLPWKDLDDEQSIMNVKEIARTNDGMQRLLKSCPKKYMEIMKHICKLKYTSKPDYDLIYKLLRKILFEAHLREYPYDWEYESLTYFPRKR</sequence>
<dbReference type="EMBL" id="CMVM020000328">
    <property type="status" value="NOT_ANNOTATED_CDS"/>
    <property type="molecule type" value="Genomic_DNA"/>
</dbReference>
<dbReference type="PANTHER" id="PTHR11909">
    <property type="entry name" value="CASEIN KINASE-RELATED"/>
    <property type="match status" value="1"/>
</dbReference>
<reference evidence="4" key="1">
    <citation type="submission" date="2013-10" db="EMBL/GenBank/DDBJ databases">
        <title>Genome sequencing of Onchocerca volvulus.</title>
        <authorList>
            <person name="Cotton J."/>
            <person name="Tsai J."/>
            <person name="Stanley E."/>
            <person name="Tracey A."/>
            <person name="Holroyd N."/>
            <person name="Lustigman S."/>
            <person name="Berriman M."/>
        </authorList>
    </citation>
    <scope>NUCLEOTIDE SEQUENCE</scope>
</reference>
<keyword evidence="4" id="KW-1185">Reference proteome</keyword>
<keyword evidence="1" id="KW-0067">ATP-binding</keyword>
<name>A0A8R1TIW8_ONCVO</name>
<proteinExistence type="predicted"/>